<accession>A0A6C0P5R6</accession>
<dbReference type="GO" id="GO:0005886">
    <property type="term" value="C:plasma membrane"/>
    <property type="evidence" value="ECO:0007669"/>
    <property type="project" value="UniProtKB-SubCell"/>
</dbReference>
<dbReference type="EMBL" id="CP048286">
    <property type="protein sequence ID" value="QHW33646.1"/>
    <property type="molecule type" value="Genomic_DNA"/>
</dbReference>
<evidence type="ECO:0000256" key="5">
    <source>
        <dbReference type="ARBA" id="ARBA00022989"/>
    </source>
</evidence>
<feature type="transmembrane region" description="Helical" evidence="7">
    <location>
        <begin position="143"/>
        <end position="163"/>
    </location>
</feature>
<dbReference type="RefSeq" id="WP_162643644.1">
    <property type="nucleotide sequence ID" value="NZ_CP048286.1"/>
</dbReference>
<dbReference type="PANTHER" id="PTHR42709">
    <property type="entry name" value="ALKALINE PHOSPHATASE LIKE PROTEIN"/>
    <property type="match status" value="1"/>
</dbReference>
<keyword evidence="3" id="KW-1003">Cell membrane</keyword>
<gene>
    <name evidence="9" type="ORF">GZH47_24490</name>
</gene>
<keyword evidence="4 7" id="KW-0812">Transmembrane</keyword>
<name>A0A6C0P5R6_9BACL</name>
<evidence type="ECO:0000256" key="7">
    <source>
        <dbReference type="SAM" id="Phobius"/>
    </source>
</evidence>
<comment type="similarity">
    <text evidence="2">Belongs to the DedA family.</text>
</comment>
<evidence type="ECO:0000313" key="9">
    <source>
        <dbReference type="EMBL" id="QHW33646.1"/>
    </source>
</evidence>
<keyword evidence="5 7" id="KW-1133">Transmembrane helix</keyword>
<proteinExistence type="inferred from homology"/>
<sequence length="203" mass="22340">MQQVLEWLSNTAVHWIDAFGLIGVFIAMTLESACIPIPSEVILLSAGAAAATGSMSYLGIVAAGVLGNVAGSIIAYYAGAFGGRKVLDRYGKYVLINSSHIDQAQRWFDLHGEGTVFFARNLPFVRTFISFPAGIAGMHFRKFVVYTFLGCIPWNMALAYIGIKLSIHSDKLEQYLHPLSYALAIAALVLLVYWILRHRRKQA</sequence>
<evidence type="ECO:0000256" key="3">
    <source>
        <dbReference type="ARBA" id="ARBA00022475"/>
    </source>
</evidence>
<feature type="transmembrane region" description="Helical" evidence="7">
    <location>
        <begin position="175"/>
        <end position="196"/>
    </location>
</feature>
<dbReference type="InterPro" id="IPR051311">
    <property type="entry name" value="DedA_domain"/>
</dbReference>
<protein>
    <submittedName>
        <fullName evidence="9">DedA family protein</fullName>
    </submittedName>
</protein>
<dbReference type="InterPro" id="IPR032816">
    <property type="entry name" value="VTT_dom"/>
</dbReference>
<feature type="transmembrane region" description="Helical" evidence="7">
    <location>
        <begin position="69"/>
        <end position="87"/>
    </location>
</feature>
<organism evidence="9 10">
    <name type="scientific">Paenibacillus rhizovicinus</name>
    <dbReference type="NCBI Taxonomy" id="2704463"/>
    <lineage>
        <taxon>Bacteria</taxon>
        <taxon>Bacillati</taxon>
        <taxon>Bacillota</taxon>
        <taxon>Bacilli</taxon>
        <taxon>Bacillales</taxon>
        <taxon>Paenibacillaceae</taxon>
        <taxon>Paenibacillus</taxon>
    </lineage>
</organism>
<dbReference type="KEGG" id="prz:GZH47_24490"/>
<feature type="domain" description="VTT" evidence="8">
    <location>
        <begin position="37"/>
        <end position="163"/>
    </location>
</feature>
<comment type="subcellular location">
    <subcellularLocation>
        <location evidence="1">Cell membrane</location>
        <topology evidence="1">Multi-pass membrane protein</topology>
    </subcellularLocation>
</comment>
<evidence type="ECO:0000256" key="1">
    <source>
        <dbReference type="ARBA" id="ARBA00004651"/>
    </source>
</evidence>
<keyword evidence="6 7" id="KW-0472">Membrane</keyword>
<reference evidence="9 10" key="1">
    <citation type="submission" date="2020-02" db="EMBL/GenBank/DDBJ databases">
        <title>Paenibacillus sp. nov., isolated from rhizosphere soil of tomato.</title>
        <authorList>
            <person name="Weon H.-Y."/>
            <person name="Lee S.A."/>
        </authorList>
    </citation>
    <scope>NUCLEOTIDE SEQUENCE [LARGE SCALE GENOMIC DNA]</scope>
    <source>
        <strain evidence="9 10">14171R-81</strain>
    </source>
</reference>
<evidence type="ECO:0000256" key="6">
    <source>
        <dbReference type="ARBA" id="ARBA00023136"/>
    </source>
</evidence>
<evidence type="ECO:0000313" key="10">
    <source>
        <dbReference type="Proteomes" id="UP000479114"/>
    </source>
</evidence>
<evidence type="ECO:0000256" key="4">
    <source>
        <dbReference type="ARBA" id="ARBA00022692"/>
    </source>
</evidence>
<dbReference type="AlphaFoldDB" id="A0A6C0P5R6"/>
<dbReference type="Proteomes" id="UP000479114">
    <property type="component" value="Chromosome"/>
</dbReference>
<keyword evidence="10" id="KW-1185">Reference proteome</keyword>
<evidence type="ECO:0000259" key="8">
    <source>
        <dbReference type="Pfam" id="PF09335"/>
    </source>
</evidence>
<dbReference type="Pfam" id="PF09335">
    <property type="entry name" value="VTT_dom"/>
    <property type="match status" value="1"/>
</dbReference>
<evidence type="ECO:0000256" key="2">
    <source>
        <dbReference type="ARBA" id="ARBA00010792"/>
    </source>
</evidence>
<dbReference type="PANTHER" id="PTHR42709:SF6">
    <property type="entry name" value="UNDECAPRENYL PHOSPHATE TRANSPORTER A"/>
    <property type="match status" value="1"/>
</dbReference>